<evidence type="ECO:0000256" key="1">
    <source>
        <dbReference type="ARBA" id="ARBA00022490"/>
    </source>
</evidence>
<comment type="cofactor">
    <cofactor evidence="10">
        <name>Zn(2+)</name>
        <dbReference type="ChEBI" id="CHEBI:29105"/>
    </cofactor>
    <text evidence="10">Binds 1 zinc ion per subunit.</text>
</comment>
<dbReference type="NCBIfam" id="TIGR00157">
    <property type="entry name" value="ribosome small subunit-dependent GTPase A"/>
    <property type="match status" value="1"/>
</dbReference>
<dbReference type="GO" id="GO:0003924">
    <property type="term" value="F:GTPase activity"/>
    <property type="evidence" value="ECO:0007669"/>
    <property type="project" value="UniProtKB-UniRule"/>
</dbReference>
<dbReference type="AlphaFoldDB" id="A0A4Q0I8B9"/>
<evidence type="ECO:0000256" key="2">
    <source>
        <dbReference type="ARBA" id="ARBA00022517"/>
    </source>
</evidence>
<feature type="binding site" evidence="10">
    <location>
        <position position="259"/>
    </location>
    <ligand>
        <name>Zn(2+)</name>
        <dbReference type="ChEBI" id="CHEBI:29105"/>
    </ligand>
</feature>
<feature type="binding site" evidence="10">
    <location>
        <begin position="164"/>
        <end position="172"/>
    </location>
    <ligand>
        <name>GTP</name>
        <dbReference type="ChEBI" id="CHEBI:37565"/>
    </ligand>
</feature>
<comment type="similarity">
    <text evidence="10">Belongs to the TRAFAC class YlqF/YawG GTPase family. RsgA subfamily.</text>
</comment>
<accession>A0A4Q0I8B9</accession>
<keyword evidence="4 10" id="KW-0699">rRNA-binding</keyword>
<dbReference type="InterPro" id="IPR004881">
    <property type="entry name" value="Ribosome_biogen_GTPase_RsgA"/>
</dbReference>
<feature type="binding site" evidence="10">
    <location>
        <position position="246"/>
    </location>
    <ligand>
        <name>Zn(2+)</name>
        <dbReference type="ChEBI" id="CHEBI:29105"/>
    </ligand>
</feature>
<evidence type="ECO:0000256" key="4">
    <source>
        <dbReference type="ARBA" id="ARBA00022730"/>
    </source>
</evidence>
<name>A0A4Q0I8B9_9FIRM</name>
<dbReference type="PANTHER" id="PTHR32120:SF11">
    <property type="entry name" value="SMALL RIBOSOMAL SUBUNIT BIOGENESIS GTPASE RSGA 1, MITOCHONDRIAL-RELATED"/>
    <property type="match status" value="1"/>
</dbReference>
<feature type="domain" description="CP-type G" evidence="12">
    <location>
        <begin position="65"/>
        <end position="222"/>
    </location>
</feature>
<proteinExistence type="inferred from homology"/>
<organism evidence="13 14">
    <name type="scientific">Acetivibrio mesophilus</name>
    <dbReference type="NCBI Taxonomy" id="2487273"/>
    <lineage>
        <taxon>Bacteria</taxon>
        <taxon>Bacillati</taxon>
        <taxon>Bacillota</taxon>
        <taxon>Clostridia</taxon>
        <taxon>Eubacteriales</taxon>
        <taxon>Oscillospiraceae</taxon>
        <taxon>Acetivibrio</taxon>
    </lineage>
</organism>
<keyword evidence="2 10" id="KW-0690">Ribosome biogenesis</keyword>
<dbReference type="Gene3D" id="1.10.40.50">
    <property type="entry name" value="Probable gtpase engc, domain 3"/>
    <property type="match status" value="1"/>
</dbReference>
<dbReference type="HAMAP" id="MF_01820">
    <property type="entry name" value="GTPase_RsgA"/>
    <property type="match status" value="1"/>
</dbReference>
<dbReference type="Pfam" id="PF03193">
    <property type="entry name" value="RsgA_GTPase"/>
    <property type="match status" value="1"/>
</dbReference>
<evidence type="ECO:0000259" key="12">
    <source>
        <dbReference type="PROSITE" id="PS51721"/>
    </source>
</evidence>
<evidence type="ECO:0000256" key="8">
    <source>
        <dbReference type="ARBA" id="ARBA00022884"/>
    </source>
</evidence>
<dbReference type="InterPro" id="IPR027417">
    <property type="entry name" value="P-loop_NTPase"/>
</dbReference>
<comment type="function">
    <text evidence="10">One of several proteins that assist in the late maturation steps of the functional core of the 30S ribosomal subunit. Helps release RbfA from mature subunits. May play a role in the assembly of ribosomal proteins into the subunit. Circularly permuted GTPase that catalyzes slow GTP hydrolysis, GTPase activity is stimulated by the 30S ribosomal subunit.</text>
</comment>
<dbReference type="GO" id="GO:0042274">
    <property type="term" value="P:ribosomal small subunit biogenesis"/>
    <property type="evidence" value="ECO:0007669"/>
    <property type="project" value="UniProtKB-UniRule"/>
</dbReference>
<dbReference type="EMBL" id="RLII01000002">
    <property type="protein sequence ID" value="RXE60185.1"/>
    <property type="molecule type" value="Genomic_DNA"/>
</dbReference>
<feature type="binding site" evidence="10">
    <location>
        <begin position="114"/>
        <end position="117"/>
    </location>
    <ligand>
        <name>GTP</name>
        <dbReference type="ChEBI" id="CHEBI:37565"/>
    </ligand>
</feature>
<dbReference type="InterPro" id="IPR031944">
    <property type="entry name" value="RsgA_N"/>
</dbReference>
<dbReference type="PROSITE" id="PS51721">
    <property type="entry name" value="G_CP"/>
    <property type="match status" value="1"/>
</dbReference>
<sequence length="294" mass="33027">MPSGVIVKGIGGFYYVKSEDGVYECKARGAFRKDSKIPLPGDEVVLSVVDEEKKKGYIEEICPRKMQLIRPAVANINQIALVVSVKSPLPDFSLLDKLLVTVMQKEINAVICINKIDLDEEYKNTIIDCYKDTGFGIVSISSVLDVGFEQLGEMLKGKTTVFAGQSGVGKSTILNRVLDSYVMKTGNVSDKIERGKHTTRHAELLELKSGGFVVDTPGFSSFELSDIEPEHLQNYYPEFREYIGKCKFVGCSHISEPGCRVKSALEDGMINRDRYERYITFYKTLKDKQRRKYS</sequence>
<evidence type="ECO:0000313" key="14">
    <source>
        <dbReference type="Proteomes" id="UP000289166"/>
    </source>
</evidence>
<comment type="subcellular location">
    <subcellularLocation>
        <location evidence="10">Cytoplasm</location>
    </subcellularLocation>
</comment>
<dbReference type="InterPro" id="IPR030378">
    <property type="entry name" value="G_CP_dom"/>
</dbReference>
<dbReference type="CDD" id="cd01854">
    <property type="entry name" value="YjeQ_EngC"/>
    <property type="match status" value="1"/>
</dbReference>
<comment type="caution">
    <text evidence="13">The sequence shown here is derived from an EMBL/GenBank/DDBJ whole genome shotgun (WGS) entry which is preliminary data.</text>
</comment>
<keyword evidence="9 10" id="KW-0342">GTP-binding</keyword>
<gene>
    <name evidence="10 13" type="primary">rsgA</name>
    <name evidence="13" type="ORF">EFD62_02850</name>
</gene>
<dbReference type="SUPFAM" id="SSF50249">
    <property type="entry name" value="Nucleic acid-binding proteins"/>
    <property type="match status" value="1"/>
</dbReference>
<dbReference type="PANTHER" id="PTHR32120">
    <property type="entry name" value="SMALL RIBOSOMAL SUBUNIT BIOGENESIS GTPASE RSGA"/>
    <property type="match status" value="1"/>
</dbReference>
<feature type="binding site" evidence="10">
    <location>
        <position position="251"/>
    </location>
    <ligand>
        <name>Zn(2+)</name>
        <dbReference type="ChEBI" id="CHEBI:29105"/>
    </ligand>
</feature>
<evidence type="ECO:0000256" key="6">
    <source>
        <dbReference type="ARBA" id="ARBA00022801"/>
    </source>
</evidence>
<dbReference type="GO" id="GO:0019843">
    <property type="term" value="F:rRNA binding"/>
    <property type="evidence" value="ECO:0007669"/>
    <property type="project" value="UniProtKB-KW"/>
</dbReference>
<dbReference type="Gene3D" id="3.40.50.300">
    <property type="entry name" value="P-loop containing nucleotide triphosphate hydrolases"/>
    <property type="match status" value="1"/>
</dbReference>
<protein>
    <recommendedName>
        <fullName evidence="10">Small ribosomal subunit biogenesis GTPase RsgA</fullName>
        <ecNumber evidence="10">3.6.1.-</ecNumber>
    </recommendedName>
</protein>
<dbReference type="GO" id="GO:0005525">
    <property type="term" value="F:GTP binding"/>
    <property type="evidence" value="ECO:0007669"/>
    <property type="project" value="UniProtKB-UniRule"/>
</dbReference>
<feature type="domain" description="EngC GTPase" evidence="11">
    <location>
        <begin position="74"/>
        <end position="220"/>
    </location>
</feature>
<evidence type="ECO:0000256" key="7">
    <source>
        <dbReference type="ARBA" id="ARBA00022833"/>
    </source>
</evidence>
<dbReference type="InterPro" id="IPR010914">
    <property type="entry name" value="RsgA_GTPase_dom"/>
</dbReference>
<dbReference type="PROSITE" id="PS50936">
    <property type="entry name" value="ENGC_GTPASE"/>
    <property type="match status" value="1"/>
</dbReference>
<dbReference type="GO" id="GO:0005737">
    <property type="term" value="C:cytoplasm"/>
    <property type="evidence" value="ECO:0007669"/>
    <property type="project" value="UniProtKB-SubCell"/>
</dbReference>
<dbReference type="Proteomes" id="UP000289166">
    <property type="component" value="Unassembled WGS sequence"/>
</dbReference>
<dbReference type="Pfam" id="PF16745">
    <property type="entry name" value="RsgA_N"/>
    <property type="match status" value="1"/>
</dbReference>
<evidence type="ECO:0000259" key="11">
    <source>
        <dbReference type="PROSITE" id="PS50936"/>
    </source>
</evidence>
<keyword evidence="1 10" id="KW-0963">Cytoplasm</keyword>
<keyword evidence="14" id="KW-1185">Reference proteome</keyword>
<dbReference type="GO" id="GO:0046872">
    <property type="term" value="F:metal ion binding"/>
    <property type="evidence" value="ECO:0007669"/>
    <property type="project" value="UniProtKB-KW"/>
</dbReference>
<keyword evidence="7 10" id="KW-0862">Zinc</keyword>
<keyword evidence="8 10" id="KW-0694">RNA-binding</keyword>
<dbReference type="CDD" id="cd04466">
    <property type="entry name" value="S1_YloQ_GTPase"/>
    <property type="match status" value="1"/>
</dbReference>
<dbReference type="InterPro" id="IPR012340">
    <property type="entry name" value="NA-bd_OB-fold"/>
</dbReference>
<keyword evidence="6 10" id="KW-0378">Hydrolase</keyword>
<keyword evidence="5 10" id="KW-0547">Nucleotide-binding</keyword>
<reference evidence="14" key="1">
    <citation type="submission" date="2018-11" db="EMBL/GenBank/DDBJ databases">
        <title>Genome sequencing of a novel mesophilic and cellulolytic organism within the genus Hungateiclostridium.</title>
        <authorList>
            <person name="Rettenmaier R."/>
            <person name="Liebl W."/>
            <person name="Zverlov V."/>
        </authorList>
    </citation>
    <scope>NUCLEOTIDE SEQUENCE [LARGE SCALE GENOMIC DNA]</scope>
    <source>
        <strain evidence="14">N2K1</strain>
    </source>
</reference>
<evidence type="ECO:0000256" key="10">
    <source>
        <dbReference type="HAMAP-Rule" id="MF_01820"/>
    </source>
</evidence>
<keyword evidence="3 10" id="KW-0479">Metal-binding</keyword>
<evidence type="ECO:0000256" key="3">
    <source>
        <dbReference type="ARBA" id="ARBA00022723"/>
    </source>
</evidence>
<feature type="binding site" evidence="10">
    <location>
        <position position="253"/>
    </location>
    <ligand>
        <name>Zn(2+)</name>
        <dbReference type="ChEBI" id="CHEBI:29105"/>
    </ligand>
</feature>
<dbReference type="EC" id="3.6.1.-" evidence="10"/>
<evidence type="ECO:0000256" key="9">
    <source>
        <dbReference type="ARBA" id="ARBA00023134"/>
    </source>
</evidence>
<evidence type="ECO:0000256" key="5">
    <source>
        <dbReference type="ARBA" id="ARBA00022741"/>
    </source>
</evidence>
<dbReference type="SUPFAM" id="SSF52540">
    <property type="entry name" value="P-loop containing nucleoside triphosphate hydrolases"/>
    <property type="match status" value="1"/>
</dbReference>
<dbReference type="Gene3D" id="2.40.50.140">
    <property type="entry name" value="Nucleic acid-binding proteins"/>
    <property type="match status" value="1"/>
</dbReference>
<dbReference type="RefSeq" id="WP_128705716.1">
    <property type="nucleotide sequence ID" value="NZ_RLII01000002.1"/>
</dbReference>
<evidence type="ECO:0000313" key="13">
    <source>
        <dbReference type="EMBL" id="RXE60185.1"/>
    </source>
</evidence>
<dbReference type="OrthoDB" id="9809485at2"/>
<comment type="subunit">
    <text evidence="10">Monomer. Associates with 30S ribosomal subunit, binds 16S rRNA.</text>
</comment>